<dbReference type="InterPro" id="IPR011598">
    <property type="entry name" value="bHLH_dom"/>
</dbReference>
<evidence type="ECO:0000256" key="5">
    <source>
        <dbReference type="ARBA" id="ARBA00023163"/>
    </source>
</evidence>
<dbReference type="Pfam" id="PF00010">
    <property type="entry name" value="HLH"/>
    <property type="match status" value="1"/>
</dbReference>
<dbReference type="GO" id="GO:0005634">
    <property type="term" value="C:nucleus"/>
    <property type="evidence" value="ECO:0007669"/>
    <property type="project" value="UniProtKB-SubCell"/>
</dbReference>
<evidence type="ECO:0000256" key="6">
    <source>
        <dbReference type="ARBA" id="ARBA00023242"/>
    </source>
</evidence>
<reference evidence="10" key="1">
    <citation type="submission" date="2000-04" db="EMBL/GenBank/DDBJ databases">
        <title>Halocynthia roretzi microphthalmia associated trancription factor (HrMitf).</title>
        <authorList>
            <person name="Yajima I."/>
            <person name="Yamamoto H."/>
        </authorList>
    </citation>
    <scope>NUCLEOTIDE SEQUENCE</scope>
</reference>
<dbReference type="PROSITE" id="PS50888">
    <property type="entry name" value="BHLH"/>
    <property type="match status" value="1"/>
</dbReference>
<dbReference type="PANTHER" id="PTHR45776">
    <property type="entry name" value="MIP04163P"/>
    <property type="match status" value="1"/>
</dbReference>
<gene>
    <name evidence="10" type="primary">HrMitf</name>
</gene>
<dbReference type="EMBL" id="AB042263">
    <property type="protein sequence ID" value="BAB79633.1"/>
    <property type="molecule type" value="mRNA"/>
</dbReference>
<keyword evidence="7" id="KW-0175">Coiled coil</keyword>
<organism evidence="10">
    <name type="scientific">Halocynthia roretzi</name>
    <name type="common">Sea squirt</name>
    <name type="synonym">Cynthia roretzi</name>
    <dbReference type="NCBI Taxonomy" id="7729"/>
    <lineage>
        <taxon>Eukaryota</taxon>
        <taxon>Metazoa</taxon>
        <taxon>Chordata</taxon>
        <taxon>Tunicata</taxon>
        <taxon>Ascidiacea</taxon>
        <taxon>Stolidobranchia</taxon>
        <taxon>Pyuridae</taxon>
        <taxon>Halocynthia</taxon>
    </lineage>
</organism>
<comment type="subcellular location">
    <subcellularLocation>
        <location evidence="1">Nucleus</location>
    </subcellularLocation>
</comment>
<dbReference type="Gene3D" id="4.10.280.10">
    <property type="entry name" value="Helix-loop-helix DNA-binding domain"/>
    <property type="match status" value="1"/>
</dbReference>
<evidence type="ECO:0000259" key="9">
    <source>
        <dbReference type="PROSITE" id="PS50888"/>
    </source>
</evidence>
<evidence type="ECO:0000256" key="3">
    <source>
        <dbReference type="ARBA" id="ARBA00023015"/>
    </source>
</evidence>
<feature type="region of interest" description="Disordered" evidence="8">
    <location>
        <begin position="363"/>
        <end position="394"/>
    </location>
</feature>
<dbReference type="SMART" id="SM00353">
    <property type="entry name" value="HLH"/>
    <property type="match status" value="1"/>
</dbReference>
<dbReference type="Pfam" id="PF15951">
    <property type="entry name" value="MITF_TFEB_C_3_N"/>
    <property type="match status" value="1"/>
</dbReference>
<evidence type="ECO:0000256" key="2">
    <source>
        <dbReference type="ARBA" id="ARBA00008289"/>
    </source>
</evidence>
<keyword evidence="5" id="KW-0804">Transcription</keyword>
<evidence type="ECO:0000256" key="7">
    <source>
        <dbReference type="SAM" id="Coils"/>
    </source>
</evidence>
<evidence type="ECO:0000256" key="8">
    <source>
        <dbReference type="SAM" id="MobiDB-lite"/>
    </source>
</evidence>
<keyword evidence="6" id="KW-0539">Nucleus</keyword>
<feature type="compositionally biased region" description="Polar residues" evidence="8">
    <location>
        <begin position="378"/>
        <end position="387"/>
    </location>
</feature>
<comment type="similarity">
    <text evidence="2">Belongs to the MiT/TFE family.</text>
</comment>
<feature type="domain" description="BHLH" evidence="9">
    <location>
        <begin position="199"/>
        <end position="252"/>
    </location>
</feature>
<feature type="compositionally biased region" description="Low complexity" evidence="8">
    <location>
        <begin position="363"/>
        <end position="377"/>
    </location>
</feature>
<dbReference type="SUPFAM" id="SSF47459">
    <property type="entry name" value="HLH, helix-loop-helix DNA-binding domain"/>
    <property type="match status" value="1"/>
</dbReference>
<dbReference type="AlphaFoldDB" id="Q8WSV7"/>
<dbReference type="GO" id="GO:0046983">
    <property type="term" value="F:protein dimerization activity"/>
    <property type="evidence" value="ECO:0007669"/>
    <property type="project" value="InterPro"/>
</dbReference>
<evidence type="ECO:0000256" key="1">
    <source>
        <dbReference type="ARBA" id="ARBA00004123"/>
    </source>
</evidence>
<sequence length="502" mass="56315">MSSLRRIDLKMQLQKAQAESLQRNLSNAGNSSTFTSTPAISLPRIAVSSAGVPGEVLQVQTMLENPTRYHVAQKQRSQVVEYLSNSVGNTKVAVNQMLRPHNSLPSNANMIAAPGQGLSAPASPLARLNLSSSTDQHLDEIIDDLELNSAITLSTYSASTTTKLPIYDQNTTSSSCPEIIPKQEYLEEDVSRAFVQDRVKKDNHNRIERKRRYNINDRIKELGSLIPRSNDPDIRWNKGSILKTTVDYVRDLQKRVAKLDQSERREKAMQNRNRRLTLRIQELEILAKTHGLNLPPWQEQPDVMNTLFPSDVNNTSFDVDAALFTKQEEIDVANFPNRQLQNTISPTFSPAHVQQQYDPFTMQLQQQQQQQQQHQQHSPNNAMFSQVSPHHSHSPFSAHEVMFQQTPQKPQHIVSIDVSSPAPSISPLPQNDMATMMQTSNVDLVALDNVGGVDGSFLNLQDTSSFSSLLNDTEGMNLEELLMEDDSTPIKSDIFLSEALQK</sequence>
<feature type="coiled-coil region" evidence="7">
    <location>
        <begin position="259"/>
        <end position="286"/>
    </location>
</feature>
<keyword evidence="4" id="KW-0238">DNA-binding</keyword>
<evidence type="ECO:0000256" key="4">
    <source>
        <dbReference type="ARBA" id="ARBA00023125"/>
    </source>
</evidence>
<dbReference type="GO" id="GO:0000981">
    <property type="term" value="F:DNA-binding transcription factor activity, RNA polymerase II-specific"/>
    <property type="evidence" value="ECO:0007669"/>
    <property type="project" value="TreeGrafter"/>
</dbReference>
<name>Q8WSV7_HALRO</name>
<dbReference type="InterPro" id="IPR036638">
    <property type="entry name" value="HLH_DNA-bd_sf"/>
</dbReference>
<evidence type="ECO:0000313" key="10">
    <source>
        <dbReference type="EMBL" id="BAB79633.1"/>
    </source>
</evidence>
<protein>
    <submittedName>
        <fullName evidence="10">Microphthalmia associated trancription factor</fullName>
    </submittedName>
</protein>
<accession>Q8WSV7</accession>
<dbReference type="GO" id="GO:0000978">
    <property type="term" value="F:RNA polymerase II cis-regulatory region sequence-specific DNA binding"/>
    <property type="evidence" value="ECO:0007669"/>
    <property type="project" value="TreeGrafter"/>
</dbReference>
<dbReference type="InterPro" id="IPR031867">
    <property type="entry name" value="MiT/TFE_N"/>
</dbReference>
<keyword evidence="3" id="KW-0805">Transcription regulation</keyword>
<dbReference type="PANTHER" id="PTHR45776:SF2">
    <property type="entry name" value="MIP04163P"/>
    <property type="match status" value="1"/>
</dbReference>
<proteinExistence type="evidence at transcript level"/>
<feature type="coiled-coil region" evidence="7">
    <location>
        <begin position="4"/>
        <end position="31"/>
    </location>
</feature>
<dbReference type="CDD" id="cd11397">
    <property type="entry name" value="bHLHzip_MITF_like"/>
    <property type="match status" value="1"/>
</dbReference>